<dbReference type="InterPro" id="IPR012337">
    <property type="entry name" value="RNaseH-like_sf"/>
</dbReference>
<evidence type="ECO:0000313" key="4">
    <source>
        <dbReference type="Proteomes" id="UP000827092"/>
    </source>
</evidence>
<accession>A0AAV6TW19</accession>
<dbReference type="Proteomes" id="UP000827092">
    <property type="component" value="Unassembled WGS sequence"/>
</dbReference>
<dbReference type="PANTHER" id="PTHR46880">
    <property type="entry name" value="RAS-ASSOCIATING DOMAIN-CONTAINING PROTEIN"/>
    <property type="match status" value="1"/>
</dbReference>
<feature type="region of interest" description="Disordered" evidence="1">
    <location>
        <begin position="39"/>
        <end position="59"/>
    </location>
</feature>
<dbReference type="InterPro" id="IPR057456">
    <property type="entry name" value="Znf_C17orf113"/>
</dbReference>
<sequence>MPKRKYPIIPTSENIGKYFCSVANTNKCEPAATCTQSAASSTSNTESPKSAASSNLEANSVVEDSLPKKTYNFQQSWKMGRNWLLYVNKTMFCSICQAYDKWPRINAFRDGGCYTLRKRMVEQHQKSNAHQNALAASRKGQLGPLQKNVLKLEAKEIQQLHHLFKIAFHIGKQEMPFSAFRDEIRLLRSVGVDISETYNNDKQASTFISFISEEIKEEIRASLEKSNFFSIMADGSIDRGTCEEEIIYIQFLENGEVVTKFVTLQPLKTADANGIEHAVSDAMLNYLGLSQENTKSKLVACVLDGTPTNFGEKNGAFIKLKRDGRPHLLGIHCCAHRLELAVKDVAEKSAIYLKFEEALNDLYVIYKYSAKNWSELQTVGEALNVKILKPVKVGGIRWIAHHERAVHVVHKCYRAYIIHLEALSQSKSKKYSSRAANAIKNMKSLEFVLFMQFFLEFLNLLSSLSKILQRNNTNLTYAMSKVKMILNMLKKLENEGELEKFADFEKIEGLLSISDGSILYSGINLLENKLNTKKTRSIDGDNASFFVIKAKVLKEATNIAKLCGNFMRIRFENFIEDPVLSAFKVFEPSNWPVGSKAELIDYGQEEIKHLWSHFGHILEEKGFSKTEALLQWEILKVHMKDTFGEKVKSQKYSSTWRYSMTTDEGNYEDILSVIEIGLVIPINTAECERGFSLMGRIKSDWRSKLRPAMLTNLMHISLSQETQESFNPEKAIHRWWQAGQRVRRTNIKPYGPRPVCEDIRSSIECDSDVQSE</sequence>
<gene>
    <name evidence="3" type="ORF">JTE90_013406</name>
</gene>
<evidence type="ECO:0000256" key="1">
    <source>
        <dbReference type="SAM" id="MobiDB-lite"/>
    </source>
</evidence>
<protein>
    <recommendedName>
        <fullName evidence="2">C17orf113 probable zinc finger domain-containing protein</fullName>
    </recommendedName>
</protein>
<feature type="compositionally biased region" description="Polar residues" evidence="1">
    <location>
        <begin position="46"/>
        <end position="58"/>
    </location>
</feature>
<keyword evidence="4" id="KW-1185">Reference proteome</keyword>
<organism evidence="3 4">
    <name type="scientific">Oedothorax gibbosus</name>
    <dbReference type="NCBI Taxonomy" id="931172"/>
    <lineage>
        <taxon>Eukaryota</taxon>
        <taxon>Metazoa</taxon>
        <taxon>Ecdysozoa</taxon>
        <taxon>Arthropoda</taxon>
        <taxon>Chelicerata</taxon>
        <taxon>Arachnida</taxon>
        <taxon>Araneae</taxon>
        <taxon>Araneomorphae</taxon>
        <taxon>Entelegynae</taxon>
        <taxon>Araneoidea</taxon>
        <taxon>Linyphiidae</taxon>
        <taxon>Erigoninae</taxon>
        <taxon>Oedothorax</taxon>
    </lineage>
</organism>
<name>A0AAV6TW19_9ARAC</name>
<feature type="domain" description="C17orf113 probable zinc finger" evidence="2">
    <location>
        <begin position="82"/>
        <end position="139"/>
    </location>
</feature>
<evidence type="ECO:0000259" key="2">
    <source>
        <dbReference type="Pfam" id="PF25431"/>
    </source>
</evidence>
<dbReference type="SUPFAM" id="SSF53098">
    <property type="entry name" value="Ribonuclease H-like"/>
    <property type="match status" value="1"/>
</dbReference>
<dbReference type="Pfam" id="PF25431">
    <property type="entry name" value="zf-C17orf113"/>
    <property type="match status" value="1"/>
</dbReference>
<dbReference type="PANTHER" id="PTHR46880:SF5">
    <property type="entry name" value="DUF4371 DOMAIN-CONTAINING PROTEIN"/>
    <property type="match status" value="1"/>
</dbReference>
<proteinExistence type="predicted"/>
<comment type="caution">
    <text evidence="3">The sequence shown here is derived from an EMBL/GenBank/DDBJ whole genome shotgun (WGS) entry which is preliminary data.</text>
</comment>
<dbReference type="AlphaFoldDB" id="A0AAV6TW19"/>
<evidence type="ECO:0000313" key="3">
    <source>
        <dbReference type="EMBL" id="KAG8175856.1"/>
    </source>
</evidence>
<dbReference type="EMBL" id="JAFNEN010000948">
    <property type="protein sequence ID" value="KAG8175856.1"/>
    <property type="molecule type" value="Genomic_DNA"/>
</dbReference>
<reference evidence="3 4" key="1">
    <citation type="journal article" date="2022" name="Nat. Ecol. Evol.">
        <title>A masculinizing supergene underlies an exaggerated male reproductive morph in a spider.</title>
        <authorList>
            <person name="Hendrickx F."/>
            <person name="De Corte Z."/>
            <person name="Sonet G."/>
            <person name="Van Belleghem S.M."/>
            <person name="Kostlbacher S."/>
            <person name="Vangestel C."/>
        </authorList>
    </citation>
    <scope>NUCLEOTIDE SEQUENCE [LARGE SCALE GENOMIC DNA]</scope>
    <source>
        <strain evidence="3">W744_W776</strain>
    </source>
</reference>